<evidence type="ECO:0000256" key="1">
    <source>
        <dbReference type="ARBA" id="ARBA00023015"/>
    </source>
</evidence>
<keyword evidence="3" id="KW-0804">Transcription</keyword>
<dbReference type="InterPro" id="IPR039422">
    <property type="entry name" value="MarR/SlyA-like"/>
</dbReference>
<dbReference type="InterPro" id="IPR000835">
    <property type="entry name" value="HTH_MarR-typ"/>
</dbReference>
<protein>
    <submittedName>
        <fullName evidence="5">MarR family winged helix-turn-helix transcriptional regulator</fullName>
    </submittedName>
</protein>
<evidence type="ECO:0000313" key="5">
    <source>
        <dbReference type="EMBL" id="MFC4465309.1"/>
    </source>
</evidence>
<evidence type="ECO:0000259" key="4">
    <source>
        <dbReference type="PROSITE" id="PS50995"/>
    </source>
</evidence>
<dbReference type="Proteomes" id="UP001596012">
    <property type="component" value="Unassembled WGS sequence"/>
</dbReference>
<evidence type="ECO:0000256" key="3">
    <source>
        <dbReference type="ARBA" id="ARBA00023163"/>
    </source>
</evidence>
<gene>
    <name evidence="5" type="ORF">ACFPH6_12310</name>
</gene>
<name>A0ABV8YKN2_9ACTN</name>
<dbReference type="RefSeq" id="WP_386341192.1">
    <property type="nucleotide sequence ID" value="NZ_JBHSFG010000020.1"/>
</dbReference>
<dbReference type="InterPro" id="IPR036390">
    <property type="entry name" value="WH_DNA-bd_sf"/>
</dbReference>
<organism evidence="5 6">
    <name type="scientific">Streptomyces xiangluensis</name>
    <dbReference type="NCBI Taxonomy" id="2665720"/>
    <lineage>
        <taxon>Bacteria</taxon>
        <taxon>Bacillati</taxon>
        <taxon>Actinomycetota</taxon>
        <taxon>Actinomycetes</taxon>
        <taxon>Kitasatosporales</taxon>
        <taxon>Streptomycetaceae</taxon>
        <taxon>Streptomyces</taxon>
    </lineage>
</organism>
<evidence type="ECO:0000313" key="6">
    <source>
        <dbReference type="Proteomes" id="UP001596012"/>
    </source>
</evidence>
<reference evidence="6" key="1">
    <citation type="journal article" date="2019" name="Int. J. Syst. Evol. Microbiol.">
        <title>The Global Catalogue of Microorganisms (GCM) 10K type strain sequencing project: providing services to taxonomists for standard genome sequencing and annotation.</title>
        <authorList>
            <consortium name="The Broad Institute Genomics Platform"/>
            <consortium name="The Broad Institute Genome Sequencing Center for Infectious Disease"/>
            <person name="Wu L."/>
            <person name="Ma J."/>
        </authorList>
    </citation>
    <scope>NUCLEOTIDE SEQUENCE [LARGE SCALE GENOMIC DNA]</scope>
    <source>
        <strain evidence="6">DT43</strain>
    </source>
</reference>
<sequence>MTSSQDGHEQGPWANPGFLLWRVTLKWQREVAATLRPLGITHPQFVVLASIWWLGRHGQPPSQRELADHTGMDAMNASQVARTLEKKQLITREGDPHDTRIKRLRVTAEGIALAKTAITHVEAVDHAYFTAAPDRAGLVTALLALAPPDTDGS</sequence>
<dbReference type="SMART" id="SM00347">
    <property type="entry name" value="HTH_MARR"/>
    <property type="match status" value="1"/>
</dbReference>
<dbReference type="Gene3D" id="1.10.10.10">
    <property type="entry name" value="Winged helix-like DNA-binding domain superfamily/Winged helix DNA-binding domain"/>
    <property type="match status" value="1"/>
</dbReference>
<dbReference type="PANTHER" id="PTHR33164:SF64">
    <property type="entry name" value="TRANSCRIPTIONAL REGULATOR SLYA"/>
    <property type="match status" value="1"/>
</dbReference>
<dbReference type="InterPro" id="IPR036388">
    <property type="entry name" value="WH-like_DNA-bd_sf"/>
</dbReference>
<dbReference type="Pfam" id="PF01047">
    <property type="entry name" value="MarR"/>
    <property type="match status" value="1"/>
</dbReference>
<dbReference type="SUPFAM" id="SSF46785">
    <property type="entry name" value="Winged helix' DNA-binding domain"/>
    <property type="match status" value="1"/>
</dbReference>
<dbReference type="PANTHER" id="PTHR33164">
    <property type="entry name" value="TRANSCRIPTIONAL REGULATOR, MARR FAMILY"/>
    <property type="match status" value="1"/>
</dbReference>
<accession>A0ABV8YKN2</accession>
<comment type="caution">
    <text evidence="5">The sequence shown here is derived from an EMBL/GenBank/DDBJ whole genome shotgun (WGS) entry which is preliminary data.</text>
</comment>
<keyword evidence="1" id="KW-0805">Transcription regulation</keyword>
<keyword evidence="2" id="KW-0238">DNA-binding</keyword>
<keyword evidence="6" id="KW-1185">Reference proteome</keyword>
<dbReference type="EMBL" id="JBHSFG010000020">
    <property type="protein sequence ID" value="MFC4465309.1"/>
    <property type="molecule type" value="Genomic_DNA"/>
</dbReference>
<feature type="domain" description="HTH marR-type" evidence="4">
    <location>
        <begin position="13"/>
        <end position="147"/>
    </location>
</feature>
<proteinExistence type="predicted"/>
<evidence type="ECO:0000256" key="2">
    <source>
        <dbReference type="ARBA" id="ARBA00023125"/>
    </source>
</evidence>
<dbReference type="PROSITE" id="PS50995">
    <property type="entry name" value="HTH_MARR_2"/>
    <property type="match status" value="1"/>
</dbReference>